<keyword evidence="6 11" id="KW-1133">Transmembrane helix</keyword>
<evidence type="ECO:0000256" key="6">
    <source>
        <dbReference type="ARBA" id="ARBA00022989"/>
    </source>
</evidence>
<feature type="transmembrane region" description="Helical" evidence="11">
    <location>
        <begin position="223"/>
        <end position="251"/>
    </location>
</feature>
<evidence type="ECO:0000259" key="12">
    <source>
        <dbReference type="PROSITE" id="PS50253"/>
    </source>
</evidence>
<dbReference type="PANTHER" id="PTHR11403">
    <property type="entry name" value="CYTOCHROME C OXIDASE SUBUNIT III"/>
    <property type="match status" value="1"/>
</dbReference>
<protein>
    <recommendedName>
        <fullName evidence="3">cytochrome-c oxidase</fullName>
        <ecNumber evidence="3">7.1.1.9</ecNumber>
    </recommendedName>
    <alternativeName>
        <fullName evidence="8">Cytochrome aa3 subunit 3</fullName>
    </alternativeName>
    <alternativeName>
        <fullName evidence="9">Cytochrome c oxidase polypeptide III</fullName>
    </alternativeName>
</protein>
<dbReference type="RefSeq" id="WP_114834399.1">
    <property type="nucleotide sequence ID" value="NZ_LR699114.1"/>
</dbReference>
<feature type="transmembrane region" description="Helical" evidence="11">
    <location>
        <begin position="16"/>
        <end position="35"/>
    </location>
</feature>
<name>A0A370GLU2_9COXI</name>
<organism evidence="13 14">
    <name type="scientific">Aquicella lusitana</name>
    <dbReference type="NCBI Taxonomy" id="254246"/>
    <lineage>
        <taxon>Bacteria</taxon>
        <taxon>Pseudomonadati</taxon>
        <taxon>Pseudomonadota</taxon>
        <taxon>Gammaproteobacteria</taxon>
        <taxon>Legionellales</taxon>
        <taxon>Coxiellaceae</taxon>
        <taxon>Aquicella</taxon>
    </lineage>
</organism>
<evidence type="ECO:0000313" key="13">
    <source>
        <dbReference type="EMBL" id="RDI43364.1"/>
    </source>
</evidence>
<keyword evidence="7 11" id="KW-0472">Membrane</keyword>
<evidence type="ECO:0000256" key="11">
    <source>
        <dbReference type="SAM" id="Phobius"/>
    </source>
</evidence>
<accession>A0A370GLU2</accession>
<dbReference type="PROSITE" id="PS50253">
    <property type="entry name" value="COX3"/>
    <property type="match status" value="1"/>
</dbReference>
<keyword evidence="4 10" id="KW-0812">Transmembrane</keyword>
<comment type="caution">
    <text evidence="13">The sequence shown here is derived from an EMBL/GenBank/DDBJ whole genome shotgun (WGS) entry which is preliminary data.</text>
</comment>
<dbReference type="EMBL" id="QQAX01000011">
    <property type="protein sequence ID" value="RDI43364.1"/>
    <property type="molecule type" value="Genomic_DNA"/>
</dbReference>
<dbReference type="EC" id="7.1.1.9" evidence="3"/>
<evidence type="ECO:0000256" key="10">
    <source>
        <dbReference type="RuleBase" id="RU003376"/>
    </source>
</evidence>
<sequence length="290" mass="33284">MDNKTNKYYLPSPSSWPLIGSIALFCTLAGIAHWLHEAWYGPYLTLFGFFLLVYTIHGWFGEVIHENRQGLLSSEQVEHSFRLGMFWFIFSEAMFFGAFFGALFYIRVFVIPDLGDPQSVTHILLWPDFTGSWPLFANPDPSTFAAPQSVMNTWGIPAINTLVLLTSAVTITIAHWALLKGHRQTMLLTQLLTILLGITFLILQANEYGEAYFEKSLTLASGIYGTTFFMLTGFHGLHVTIGTIALCVIFYRMLKRDFTPHNLFAFEAISWYWHFVDIVWLLLFVFVYWI</sequence>
<dbReference type="Gene3D" id="1.10.287.70">
    <property type="match status" value="1"/>
</dbReference>
<evidence type="ECO:0000256" key="4">
    <source>
        <dbReference type="ARBA" id="ARBA00022692"/>
    </source>
</evidence>
<feature type="transmembrane region" description="Helical" evidence="11">
    <location>
        <begin position="271"/>
        <end position="289"/>
    </location>
</feature>
<dbReference type="FunFam" id="1.20.120.80:FF:000003">
    <property type="entry name" value="Cytochrome c oxidase subunit 3"/>
    <property type="match status" value="1"/>
</dbReference>
<dbReference type="Gene3D" id="1.20.120.80">
    <property type="entry name" value="Cytochrome c oxidase, subunit III, four-helix bundle"/>
    <property type="match status" value="1"/>
</dbReference>
<evidence type="ECO:0000256" key="5">
    <source>
        <dbReference type="ARBA" id="ARBA00022967"/>
    </source>
</evidence>
<dbReference type="InterPro" id="IPR013833">
    <property type="entry name" value="Cyt_c_oxidase_su3_a-hlx"/>
</dbReference>
<dbReference type="Pfam" id="PF00510">
    <property type="entry name" value="COX3"/>
    <property type="match status" value="2"/>
</dbReference>
<evidence type="ECO:0000256" key="8">
    <source>
        <dbReference type="ARBA" id="ARBA00031400"/>
    </source>
</evidence>
<dbReference type="GO" id="GO:0005886">
    <property type="term" value="C:plasma membrane"/>
    <property type="evidence" value="ECO:0007669"/>
    <property type="project" value="UniProtKB-SubCell"/>
</dbReference>
<feature type="transmembrane region" description="Helical" evidence="11">
    <location>
        <begin position="41"/>
        <end position="60"/>
    </location>
</feature>
<dbReference type="InterPro" id="IPR000298">
    <property type="entry name" value="Cyt_c_oxidase-like_su3"/>
</dbReference>
<keyword evidence="5" id="KW-1278">Translocase</keyword>
<evidence type="ECO:0000256" key="7">
    <source>
        <dbReference type="ARBA" id="ARBA00023136"/>
    </source>
</evidence>
<reference evidence="13 14" key="1">
    <citation type="submission" date="2018-07" db="EMBL/GenBank/DDBJ databases">
        <title>Genomic Encyclopedia of Type Strains, Phase IV (KMG-IV): sequencing the most valuable type-strain genomes for metagenomic binning, comparative biology and taxonomic classification.</title>
        <authorList>
            <person name="Goeker M."/>
        </authorList>
    </citation>
    <scope>NUCLEOTIDE SEQUENCE [LARGE SCALE GENOMIC DNA]</scope>
    <source>
        <strain evidence="13 14">DSM 16500</strain>
    </source>
</reference>
<dbReference type="CDD" id="cd01665">
    <property type="entry name" value="Cyt_c_Oxidase_III"/>
    <property type="match status" value="1"/>
</dbReference>
<evidence type="ECO:0000313" key="14">
    <source>
        <dbReference type="Proteomes" id="UP000254720"/>
    </source>
</evidence>
<feature type="transmembrane region" description="Helical" evidence="11">
    <location>
        <begin position="81"/>
        <end position="106"/>
    </location>
</feature>
<evidence type="ECO:0000256" key="2">
    <source>
        <dbReference type="ARBA" id="ARBA00010581"/>
    </source>
</evidence>
<dbReference type="Proteomes" id="UP000254720">
    <property type="component" value="Unassembled WGS sequence"/>
</dbReference>
<feature type="transmembrane region" description="Helical" evidence="11">
    <location>
        <begin position="154"/>
        <end position="178"/>
    </location>
</feature>
<dbReference type="InterPro" id="IPR035973">
    <property type="entry name" value="Cyt_c_oxidase_su3-like_sf"/>
</dbReference>
<comment type="similarity">
    <text evidence="2 10">Belongs to the cytochrome c oxidase subunit 3 family.</text>
</comment>
<feature type="domain" description="Heme-copper oxidase subunit III family profile" evidence="12">
    <location>
        <begin position="4"/>
        <end position="290"/>
    </location>
</feature>
<keyword evidence="14" id="KW-1185">Reference proteome</keyword>
<dbReference type="AlphaFoldDB" id="A0A370GLU2"/>
<dbReference type="SUPFAM" id="SSF81452">
    <property type="entry name" value="Cytochrome c oxidase subunit III-like"/>
    <property type="match status" value="1"/>
</dbReference>
<evidence type="ECO:0000256" key="1">
    <source>
        <dbReference type="ARBA" id="ARBA00004141"/>
    </source>
</evidence>
<evidence type="ECO:0000256" key="9">
    <source>
        <dbReference type="ARBA" id="ARBA00031625"/>
    </source>
</evidence>
<comment type="subcellular location">
    <subcellularLocation>
        <location evidence="10">Cell membrane</location>
        <topology evidence="10">Multi-pass membrane protein</topology>
    </subcellularLocation>
    <subcellularLocation>
        <location evidence="1">Membrane</location>
        <topology evidence="1">Multi-pass membrane protein</topology>
    </subcellularLocation>
</comment>
<gene>
    <name evidence="13" type="ORF">C8D86_11120</name>
</gene>
<dbReference type="GO" id="GO:0004129">
    <property type="term" value="F:cytochrome-c oxidase activity"/>
    <property type="evidence" value="ECO:0007669"/>
    <property type="project" value="UniProtKB-EC"/>
</dbReference>
<dbReference type="InterPro" id="IPR024791">
    <property type="entry name" value="Cyt_c/ubiquinol_Oxase_su3"/>
</dbReference>
<dbReference type="OrthoDB" id="9810850at2"/>
<proteinExistence type="inferred from homology"/>
<dbReference type="GO" id="GO:0019646">
    <property type="term" value="P:aerobic electron transport chain"/>
    <property type="evidence" value="ECO:0007669"/>
    <property type="project" value="InterPro"/>
</dbReference>
<dbReference type="PANTHER" id="PTHR11403:SF7">
    <property type="entry name" value="CYTOCHROME C OXIDASE SUBUNIT 3"/>
    <property type="match status" value="1"/>
</dbReference>
<dbReference type="InterPro" id="IPR033945">
    <property type="entry name" value="Cyt_c_oxase_su3_dom"/>
</dbReference>
<evidence type="ECO:0000256" key="3">
    <source>
        <dbReference type="ARBA" id="ARBA00012949"/>
    </source>
</evidence>
<feature type="transmembrane region" description="Helical" evidence="11">
    <location>
        <begin position="185"/>
        <end position="203"/>
    </location>
</feature>